<name>F9GG55_FUSOF</name>
<evidence type="ECO:0000313" key="2">
    <source>
        <dbReference type="EMBL" id="EGU71846.1"/>
    </source>
</evidence>
<organism evidence="2">
    <name type="scientific">Fusarium oxysporum (strain Fo5176)</name>
    <name type="common">Fusarium vascular wilt</name>
    <dbReference type="NCBI Taxonomy" id="660025"/>
    <lineage>
        <taxon>Eukaryota</taxon>
        <taxon>Fungi</taxon>
        <taxon>Dikarya</taxon>
        <taxon>Ascomycota</taxon>
        <taxon>Pezizomycotina</taxon>
        <taxon>Sordariomycetes</taxon>
        <taxon>Hypocreomycetidae</taxon>
        <taxon>Hypocreales</taxon>
        <taxon>Nectriaceae</taxon>
        <taxon>Fusarium</taxon>
        <taxon>Fusarium oxysporum species complex</taxon>
    </lineage>
</organism>
<comment type="caution">
    <text evidence="2">The sequence shown here is derived from an EMBL/GenBank/DDBJ whole genome shotgun (WGS) entry which is preliminary data.</text>
</comment>
<sequence length="396" mass="45828">MPPLLQQPHRLCASGSPGNTGFFSQPLVAANAVPKRRRFVKEFNLHPRGRFYDYIVDFWVWAIWFKSISPFPIFPWQYVGGAPMGRYLDRWKNKTKELQIHILERLGPHGPKGWRKNKKAVWLTSLFSTEDILRNPEPQMKSEMVDENWVDQLPDAASEPKPQNPWQRSLEPQQPDLWYRSPEPPSNDQAPVEQDGENCPRESSPPAIPVQDAHLSQSPQLREPAPSNWENNVRDARSPIRQNLSPTAEDWRLAQHRDDHLEYGRWVNPVTPRRRRAPSAEPVSALSLSLQRFANMSASLYCVEDENFDVDTVAWLVTGFGADESRRRLFYFYDHGTVDIWYCLGDVLSQPVRHLLELGSSQEACISHGLSCKRVMVVKDELDCRRLRFESVHRDE</sequence>
<dbReference type="EMBL" id="AFQF01007531">
    <property type="protein sequence ID" value="EGU71846.1"/>
    <property type="molecule type" value="Genomic_DNA"/>
</dbReference>
<dbReference type="AlphaFoldDB" id="F9GG55"/>
<accession>F9GG55</accession>
<reference evidence="2" key="1">
    <citation type="journal article" date="2012" name="Mol. Plant Microbe Interact.">
        <title>A highly conserved effector in Fusarium oxysporum is required for full virulence on Arabidopsis.</title>
        <authorList>
            <person name="Thatcher L.F."/>
            <person name="Gardiner D.M."/>
            <person name="Kazan K."/>
            <person name="Manners J."/>
        </authorList>
    </citation>
    <scope>NUCLEOTIDE SEQUENCE [LARGE SCALE GENOMIC DNA]</scope>
    <source>
        <strain evidence="2">Fo5176</strain>
    </source>
</reference>
<gene>
    <name evidence="2" type="ORF">FOXB_17639</name>
</gene>
<evidence type="ECO:0000256" key="1">
    <source>
        <dbReference type="SAM" id="MobiDB-lite"/>
    </source>
</evidence>
<feature type="region of interest" description="Disordered" evidence="1">
    <location>
        <begin position="175"/>
        <end position="249"/>
    </location>
</feature>
<proteinExistence type="predicted"/>
<protein>
    <submittedName>
        <fullName evidence="2">Uncharacterized protein</fullName>
    </submittedName>
</protein>
<dbReference type="OrthoDB" id="5086035at2759"/>